<sequence>MTSAVKGLASSNFDPISLANNPNKCACCLVLDRSLVNKMDEMKLRMIVSSQVDSCVAIVPETWQDNNIPDVAVELAGRSLFSGRTGLQPQRNTEVEV</sequence>
<reference evidence="1" key="1">
    <citation type="submission" date="2022-04" db="EMBL/GenBank/DDBJ databases">
        <title>Jade perch genome.</title>
        <authorList>
            <person name="Chao B."/>
        </authorList>
    </citation>
    <scope>NUCLEOTIDE SEQUENCE</scope>
    <source>
        <strain evidence="1">CB-2022</strain>
    </source>
</reference>
<accession>A0ACB8VRH0</accession>
<dbReference type="Proteomes" id="UP000831701">
    <property type="component" value="Chromosome 18"/>
</dbReference>
<dbReference type="EMBL" id="CM041548">
    <property type="protein sequence ID" value="KAI3358111.1"/>
    <property type="molecule type" value="Genomic_DNA"/>
</dbReference>
<name>A0ACB8VRH0_9TELE</name>
<keyword evidence="2" id="KW-1185">Reference proteome</keyword>
<gene>
    <name evidence="1" type="ORF">L3Q82_002981</name>
</gene>
<evidence type="ECO:0000313" key="2">
    <source>
        <dbReference type="Proteomes" id="UP000831701"/>
    </source>
</evidence>
<comment type="caution">
    <text evidence="1">The sequence shown here is derived from an EMBL/GenBank/DDBJ whole genome shotgun (WGS) entry which is preliminary data.</text>
</comment>
<proteinExistence type="predicted"/>
<organism evidence="1 2">
    <name type="scientific">Scortum barcoo</name>
    <name type="common">barcoo grunter</name>
    <dbReference type="NCBI Taxonomy" id="214431"/>
    <lineage>
        <taxon>Eukaryota</taxon>
        <taxon>Metazoa</taxon>
        <taxon>Chordata</taxon>
        <taxon>Craniata</taxon>
        <taxon>Vertebrata</taxon>
        <taxon>Euteleostomi</taxon>
        <taxon>Actinopterygii</taxon>
        <taxon>Neopterygii</taxon>
        <taxon>Teleostei</taxon>
        <taxon>Neoteleostei</taxon>
        <taxon>Acanthomorphata</taxon>
        <taxon>Eupercaria</taxon>
        <taxon>Centrarchiformes</taxon>
        <taxon>Terapontoidei</taxon>
        <taxon>Terapontidae</taxon>
        <taxon>Scortum</taxon>
    </lineage>
</organism>
<evidence type="ECO:0000313" key="1">
    <source>
        <dbReference type="EMBL" id="KAI3358111.1"/>
    </source>
</evidence>
<protein>
    <submittedName>
        <fullName evidence="1">Uncharacterized protein</fullName>
    </submittedName>
</protein>